<dbReference type="GO" id="GO:0003824">
    <property type="term" value="F:catalytic activity"/>
    <property type="evidence" value="ECO:0007669"/>
    <property type="project" value="UniProtKB-ARBA"/>
</dbReference>
<dbReference type="RefSeq" id="WP_075974623.1">
    <property type="nucleotide sequence ID" value="NZ_MKQR01000009.1"/>
</dbReference>
<dbReference type="InterPro" id="IPR000073">
    <property type="entry name" value="AB_hydrolase_1"/>
</dbReference>
<protein>
    <recommendedName>
        <fullName evidence="1">AB hydrolase-1 domain-containing protein</fullName>
    </recommendedName>
</protein>
<dbReference type="PANTHER" id="PTHR43689:SF8">
    <property type="entry name" value="ALPHA_BETA-HYDROLASES SUPERFAMILY PROTEIN"/>
    <property type="match status" value="1"/>
</dbReference>
<dbReference type="Pfam" id="PF12697">
    <property type="entry name" value="Abhydrolase_6"/>
    <property type="match status" value="1"/>
</dbReference>
<evidence type="ECO:0000259" key="1">
    <source>
        <dbReference type="Pfam" id="PF12697"/>
    </source>
</evidence>
<dbReference type="EMBL" id="MKQR01000009">
    <property type="protein sequence ID" value="OLR93725.1"/>
    <property type="molecule type" value="Genomic_DNA"/>
</dbReference>
<accession>A0A1Q9LNY4</accession>
<dbReference type="InterPro" id="IPR029058">
    <property type="entry name" value="AB_hydrolase_fold"/>
</dbReference>
<dbReference type="AlphaFoldDB" id="A0A1Q9LNY4"/>
<evidence type="ECO:0000313" key="2">
    <source>
        <dbReference type="EMBL" id="OLR93725.1"/>
    </source>
</evidence>
<name>A0A1Q9LNY4_9PSEU</name>
<sequence length="256" mass="26747">MNPLLTPTQHQTALDDRGTGHPFLLLHGGGGPQSVAPLAHALAATGRARVLTPTHPGFDGTPRPADCATAADLAVRYHALLAESGLSGVTVVGSSFGGWIAAEMALRAADLVRSAVLVNAVGIAVDDHPITDVAGMPLDRLADLSYHDPERFRVDPSTLPPERRAAIAANQAALAAYAGEPYMHDPGLRARLSAVAIPVHVLWGESDGIVDLDYGRAYARAIPTADFRVIPGAGHLPHVEQPELVRDLVLAAAPAR</sequence>
<dbReference type="PRINTS" id="PR00111">
    <property type="entry name" value="ABHYDROLASE"/>
</dbReference>
<reference evidence="2 3" key="1">
    <citation type="submission" date="2016-10" db="EMBL/GenBank/DDBJ databases">
        <title>The Draft Genome Sequence of Actinokineospora bangkokensis 44EHWT reveals the biosynthetic pathway of antifungal compounds Thailandins with unusual extender unit butylmalonyl-CoA.</title>
        <authorList>
            <person name="Greule A."/>
            <person name="Intra B."/>
            <person name="Flemming S."/>
            <person name="Rommel M.G."/>
            <person name="Panbangred W."/>
            <person name="Bechthold A."/>
        </authorList>
    </citation>
    <scope>NUCLEOTIDE SEQUENCE [LARGE SCALE GENOMIC DNA]</scope>
    <source>
        <strain evidence="2 3">44EHW</strain>
    </source>
</reference>
<dbReference type="Proteomes" id="UP000186040">
    <property type="component" value="Unassembled WGS sequence"/>
</dbReference>
<dbReference type="SUPFAM" id="SSF53474">
    <property type="entry name" value="alpha/beta-Hydrolases"/>
    <property type="match status" value="1"/>
</dbReference>
<organism evidence="2 3">
    <name type="scientific">Actinokineospora bangkokensis</name>
    <dbReference type="NCBI Taxonomy" id="1193682"/>
    <lineage>
        <taxon>Bacteria</taxon>
        <taxon>Bacillati</taxon>
        <taxon>Actinomycetota</taxon>
        <taxon>Actinomycetes</taxon>
        <taxon>Pseudonocardiales</taxon>
        <taxon>Pseudonocardiaceae</taxon>
        <taxon>Actinokineospora</taxon>
    </lineage>
</organism>
<dbReference type="STRING" id="1193682.BJP25_15840"/>
<feature type="domain" description="AB hydrolase-1" evidence="1">
    <location>
        <begin position="23"/>
        <end position="247"/>
    </location>
</feature>
<comment type="caution">
    <text evidence="2">The sequence shown here is derived from an EMBL/GenBank/DDBJ whole genome shotgun (WGS) entry which is preliminary data.</text>
</comment>
<keyword evidence="3" id="KW-1185">Reference proteome</keyword>
<dbReference type="OrthoDB" id="3249793at2"/>
<dbReference type="Gene3D" id="3.40.50.1820">
    <property type="entry name" value="alpha/beta hydrolase"/>
    <property type="match status" value="1"/>
</dbReference>
<gene>
    <name evidence="2" type="ORF">BJP25_15840</name>
</gene>
<dbReference type="PANTHER" id="PTHR43689">
    <property type="entry name" value="HYDROLASE"/>
    <property type="match status" value="1"/>
</dbReference>
<proteinExistence type="predicted"/>
<evidence type="ECO:0000313" key="3">
    <source>
        <dbReference type="Proteomes" id="UP000186040"/>
    </source>
</evidence>